<keyword evidence="3 4" id="KW-0539">Nucleus</keyword>
<dbReference type="PROSITE" id="PS50071">
    <property type="entry name" value="HOMEOBOX_2"/>
    <property type="match status" value="1"/>
</dbReference>
<dbReference type="InterPro" id="IPR009057">
    <property type="entry name" value="Homeodomain-like_sf"/>
</dbReference>
<dbReference type="GO" id="GO:0000978">
    <property type="term" value="F:RNA polymerase II cis-regulatory region sequence-specific DNA binding"/>
    <property type="evidence" value="ECO:0007669"/>
    <property type="project" value="TreeGrafter"/>
</dbReference>
<dbReference type="OrthoDB" id="6159439at2759"/>
<dbReference type="VEuPathDB" id="MicrosporidiaDB:EDEG_00008"/>
<gene>
    <name evidence="7" type="ORF">EDEG_00008</name>
</gene>
<evidence type="ECO:0000256" key="4">
    <source>
        <dbReference type="PROSITE-ProRule" id="PRU00108"/>
    </source>
</evidence>
<dbReference type="GO" id="GO:0005634">
    <property type="term" value="C:nucleus"/>
    <property type="evidence" value="ECO:0007669"/>
    <property type="project" value="UniProtKB-SubCell"/>
</dbReference>
<name>J9D9I1_EDHAE</name>
<sequence>MVRKEHEYTDRRKLEVDAAIGLLKFSGLNRRKLLVGEKVKKSAYQQNVLRMVYEITNFPSTETRNELALLLGIPQRSIQVWFQNRRQIAKKKESKSYDSSSNNKSIGLINEYQKFVDEKDNMEDEVFDVPSVQLVDIIERCRKNNSH</sequence>
<evidence type="ECO:0000256" key="1">
    <source>
        <dbReference type="ARBA" id="ARBA00023125"/>
    </source>
</evidence>
<evidence type="ECO:0000313" key="7">
    <source>
        <dbReference type="EMBL" id="EJW04431.1"/>
    </source>
</evidence>
<accession>J9D9I1</accession>
<evidence type="ECO:0000256" key="2">
    <source>
        <dbReference type="ARBA" id="ARBA00023155"/>
    </source>
</evidence>
<evidence type="ECO:0000256" key="5">
    <source>
        <dbReference type="RuleBase" id="RU000682"/>
    </source>
</evidence>
<feature type="DNA-binding region" description="Homeobox" evidence="4">
    <location>
        <begin position="44"/>
        <end position="93"/>
    </location>
</feature>
<dbReference type="OMA" id="QNKRQIC"/>
<dbReference type="EMBL" id="AFBI03000001">
    <property type="protein sequence ID" value="EJW04431.1"/>
    <property type="molecule type" value="Genomic_DNA"/>
</dbReference>
<keyword evidence="8" id="KW-1185">Reference proteome</keyword>
<reference evidence="7 8" key="1">
    <citation type="submission" date="2011-08" db="EMBL/GenBank/DDBJ databases">
        <authorList>
            <person name="Liu Z.J."/>
            <person name="Shi F.L."/>
            <person name="Lu J.Q."/>
            <person name="Li M."/>
            <person name="Wang Z.L."/>
        </authorList>
    </citation>
    <scope>NUCLEOTIDE SEQUENCE [LARGE SCALE GENOMIC DNA]</scope>
    <source>
        <strain evidence="7 8">USNM 41457</strain>
    </source>
</reference>
<dbReference type="CDD" id="cd00086">
    <property type="entry name" value="homeodomain"/>
    <property type="match status" value="1"/>
</dbReference>
<dbReference type="STRING" id="1003232.J9D9I1"/>
<keyword evidence="1 4" id="KW-0238">DNA-binding</keyword>
<keyword evidence="2 4" id="KW-0371">Homeobox</keyword>
<evidence type="ECO:0000313" key="8">
    <source>
        <dbReference type="Proteomes" id="UP000003163"/>
    </source>
</evidence>
<feature type="domain" description="Homeobox" evidence="6">
    <location>
        <begin position="42"/>
        <end position="92"/>
    </location>
</feature>
<protein>
    <recommendedName>
        <fullName evidence="6">Homeobox domain-containing protein</fullName>
    </recommendedName>
</protein>
<comment type="caution">
    <text evidence="7">The sequence shown here is derived from an EMBL/GenBank/DDBJ whole genome shotgun (WGS) entry which is preliminary data.</text>
</comment>
<reference evidence="8" key="2">
    <citation type="submission" date="2015-07" db="EMBL/GenBank/DDBJ databases">
        <title>Contrasting host-pathogen interactions and genome evolution in two generalist and specialist microsporidian pathogens of mosquitoes.</title>
        <authorList>
            <consortium name="The Broad Institute Genomics Platform"/>
            <consortium name="The Broad Institute Genome Sequencing Center for Infectious Disease"/>
            <person name="Cuomo C.A."/>
            <person name="Sanscrainte N.D."/>
            <person name="Goldberg J.M."/>
            <person name="Heiman D."/>
            <person name="Young S."/>
            <person name="Zeng Q."/>
            <person name="Becnel J.J."/>
            <person name="Birren B.W."/>
        </authorList>
    </citation>
    <scope>NUCLEOTIDE SEQUENCE [LARGE SCALE GENOMIC DNA]</scope>
    <source>
        <strain evidence="8">USNM 41457</strain>
    </source>
</reference>
<evidence type="ECO:0000259" key="6">
    <source>
        <dbReference type="PROSITE" id="PS50071"/>
    </source>
</evidence>
<dbReference type="InParanoid" id="J9D9I1"/>
<dbReference type="AlphaFoldDB" id="J9D9I1"/>
<organism evidence="7 8">
    <name type="scientific">Edhazardia aedis (strain USNM 41457)</name>
    <name type="common">Microsporidian parasite</name>
    <dbReference type="NCBI Taxonomy" id="1003232"/>
    <lineage>
        <taxon>Eukaryota</taxon>
        <taxon>Fungi</taxon>
        <taxon>Fungi incertae sedis</taxon>
        <taxon>Microsporidia</taxon>
        <taxon>Edhazardia</taxon>
    </lineage>
</organism>
<dbReference type="InterPro" id="IPR017970">
    <property type="entry name" value="Homeobox_CS"/>
</dbReference>
<dbReference type="Proteomes" id="UP000003163">
    <property type="component" value="Unassembled WGS sequence"/>
</dbReference>
<proteinExistence type="predicted"/>
<dbReference type="InterPro" id="IPR051000">
    <property type="entry name" value="Homeobox_DNA-bind_prot"/>
</dbReference>
<dbReference type="PANTHER" id="PTHR24324">
    <property type="entry name" value="HOMEOBOX PROTEIN HHEX"/>
    <property type="match status" value="1"/>
</dbReference>
<dbReference type="Pfam" id="PF00046">
    <property type="entry name" value="Homeodomain"/>
    <property type="match status" value="1"/>
</dbReference>
<dbReference type="Gene3D" id="1.10.10.60">
    <property type="entry name" value="Homeodomain-like"/>
    <property type="match status" value="1"/>
</dbReference>
<dbReference type="HOGENOM" id="CLU_128308_0_0_1"/>
<dbReference type="GO" id="GO:0030154">
    <property type="term" value="P:cell differentiation"/>
    <property type="evidence" value="ECO:0007669"/>
    <property type="project" value="TreeGrafter"/>
</dbReference>
<dbReference type="PROSITE" id="PS00027">
    <property type="entry name" value="HOMEOBOX_1"/>
    <property type="match status" value="1"/>
</dbReference>
<dbReference type="InterPro" id="IPR001356">
    <property type="entry name" value="HD"/>
</dbReference>
<comment type="subcellular location">
    <subcellularLocation>
        <location evidence="4 5">Nucleus</location>
    </subcellularLocation>
</comment>
<dbReference type="SUPFAM" id="SSF46689">
    <property type="entry name" value="Homeodomain-like"/>
    <property type="match status" value="1"/>
</dbReference>
<evidence type="ECO:0000256" key="3">
    <source>
        <dbReference type="ARBA" id="ARBA00023242"/>
    </source>
</evidence>
<dbReference type="PANTHER" id="PTHR24324:SF9">
    <property type="entry name" value="HOMEOBOX DOMAIN-CONTAINING PROTEIN"/>
    <property type="match status" value="1"/>
</dbReference>
<dbReference type="GO" id="GO:0000981">
    <property type="term" value="F:DNA-binding transcription factor activity, RNA polymerase II-specific"/>
    <property type="evidence" value="ECO:0007669"/>
    <property type="project" value="InterPro"/>
</dbReference>
<dbReference type="SMART" id="SM00389">
    <property type="entry name" value="HOX"/>
    <property type="match status" value="1"/>
</dbReference>